<organism evidence="2">
    <name type="scientific">Amphimedon queenslandica</name>
    <name type="common">Sponge</name>
    <dbReference type="NCBI Taxonomy" id="400682"/>
    <lineage>
        <taxon>Eukaryota</taxon>
        <taxon>Metazoa</taxon>
        <taxon>Porifera</taxon>
        <taxon>Demospongiae</taxon>
        <taxon>Heteroscleromorpha</taxon>
        <taxon>Haplosclerida</taxon>
        <taxon>Niphatidae</taxon>
        <taxon>Amphimedon</taxon>
    </lineage>
</organism>
<feature type="repeat" description="ANK" evidence="1">
    <location>
        <begin position="14"/>
        <end position="46"/>
    </location>
</feature>
<dbReference type="PROSITE" id="PS50297">
    <property type="entry name" value="ANK_REP_REGION"/>
    <property type="match status" value="1"/>
</dbReference>
<dbReference type="InParanoid" id="A0A1X7SRQ7"/>
<dbReference type="OrthoDB" id="21416at2759"/>
<dbReference type="GO" id="GO:0042981">
    <property type="term" value="P:regulation of apoptotic process"/>
    <property type="evidence" value="ECO:0007669"/>
    <property type="project" value="TreeGrafter"/>
</dbReference>
<protein>
    <submittedName>
        <fullName evidence="2">Uncharacterized protein</fullName>
    </submittedName>
</protein>
<reference evidence="2" key="1">
    <citation type="submission" date="2017-05" db="UniProtKB">
        <authorList>
            <consortium name="EnsemblMetazoa"/>
        </authorList>
    </citation>
    <scope>IDENTIFICATION</scope>
</reference>
<proteinExistence type="predicted"/>
<dbReference type="SMART" id="SM00248">
    <property type="entry name" value="ANK"/>
    <property type="match status" value="1"/>
</dbReference>
<dbReference type="PROSITE" id="PS50088">
    <property type="entry name" value="ANK_REPEAT"/>
    <property type="match status" value="1"/>
</dbReference>
<dbReference type="PANTHER" id="PTHR24183">
    <property type="entry name" value="FIBRONECTIN TYPE 3 AND ANKYRIN REPEAT DOMAINS PROTEIN 1"/>
    <property type="match status" value="1"/>
</dbReference>
<dbReference type="Gene3D" id="1.25.40.20">
    <property type="entry name" value="Ankyrin repeat-containing domain"/>
    <property type="match status" value="1"/>
</dbReference>
<dbReference type="EnsemblMetazoa" id="Aqu2.1.04763_001">
    <property type="protein sequence ID" value="Aqu2.1.04763_001"/>
    <property type="gene ID" value="Aqu2.1.04763"/>
</dbReference>
<evidence type="ECO:0000256" key="1">
    <source>
        <dbReference type="PROSITE-ProRule" id="PRU00023"/>
    </source>
</evidence>
<accession>A0A1X7SRQ7</accession>
<sequence length="115" mass="12663">LLKEQVNPDAQNRCGTTALMIASKNGYYEVVKLLLEWKADPNIKSLDGKTALSVAKTNEISVLIDAYLREFNQKLQLQGDAASAMSEETTTSGYYTTESDISVTSTLTAKKPERK</sequence>
<dbReference type="InterPro" id="IPR002110">
    <property type="entry name" value="Ankyrin_rpt"/>
</dbReference>
<name>A0A1X7SRQ7_AMPQE</name>
<dbReference type="InterPro" id="IPR036770">
    <property type="entry name" value="Ankyrin_rpt-contain_sf"/>
</dbReference>
<dbReference type="AlphaFoldDB" id="A0A1X7SRQ7"/>
<dbReference type="SUPFAM" id="SSF48403">
    <property type="entry name" value="Ankyrin repeat"/>
    <property type="match status" value="1"/>
</dbReference>
<dbReference type="Pfam" id="PF13857">
    <property type="entry name" value="Ank_5"/>
    <property type="match status" value="1"/>
</dbReference>
<dbReference type="GO" id="GO:0005634">
    <property type="term" value="C:nucleus"/>
    <property type="evidence" value="ECO:0007669"/>
    <property type="project" value="TreeGrafter"/>
</dbReference>
<keyword evidence="1" id="KW-0040">ANK repeat</keyword>
<evidence type="ECO:0000313" key="2">
    <source>
        <dbReference type="EnsemblMetazoa" id="Aqu2.1.04763_001"/>
    </source>
</evidence>
<dbReference type="PANTHER" id="PTHR24183:SF1">
    <property type="entry name" value="FIBRONECTIN TYPE 3 AND ANKYRIN REPEAT DOMAINS PROTEIN 1"/>
    <property type="match status" value="1"/>
</dbReference>